<dbReference type="SUPFAM" id="SSF57959">
    <property type="entry name" value="Leucine zipper domain"/>
    <property type="match status" value="1"/>
</dbReference>
<dbReference type="PROSITE" id="PS50217">
    <property type="entry name" value="BZIP"/>
    <property type="match status" value="1"/>
</dbReference>
<feature type="compositionally biased region" description="Polar residues" evidence="7">
    <location>
        <begin position="196"/>
        <end position="214"/>
    </location>
</feature>
<evidence type="ECO:0000256" key="5">
    <source>
        <dbReference type="ARBA" id="ARBA00023242"/>
    </source>
</evidence>
<keyword evidence="2" id="KW-0805">Transcription regulation</keyword>
<dbReference type="PROSITE" id="PS00036">
    <property type="entry name" value="BZIP_BASIC"/>
    <property type="match status" value="1"/>
</dbReference>
<evidence type="ECO:0000256" key="7">
    <source>
        <dbReference type="SAM" id="MobiDB-lite"/>
    </source>
</evidence>
<comment type="caution">
    <text evidence="9">The sequence shown here is derived from an EMBL/GenBank/DDBJ whole genome shotgun (WGS) entry which is preliminary data.</text>
</comment>
<dbReference type="GO" id="GO:0000977">
    <property type="term" value="F:RNA polymerase II transcription regulatory region sequence-specific DNA binding"/>
    <property type="evidence" value="ECO:0007669"/>
    <property type="project" value="TreeGrafter"/>
</dbReference>
<evidence type="ECO:0000313" key="9">
    <source>
        <dbReference type="EMBL" id="KAF4623438.1"/>
    </source>
</evidence>
<dbReference type="Gene3D" id="1.20.5.170">
    <property type="match status" value="1"/>
</dbReference>
<evidence type="ECO:0000256" key="4">
    <source>
        <dbReference type="ARBA" id="ARBA00023163"/>
    </source>
</evidence>
<feature type="compositionally biased region" description="Basic and acidic residues" evidence="7">
    <location>
        <begin position="383"/>
        <end position="399"/>
    </location>
</feature>
<protein>
    <recommendedName>
        <fullName evidence="8">BZIP domain-containing protein</fullName>
    </recommendedName>
</protein>
<feature type="compositionally biased region" description="Polar residues" evidence="7">
    <location>
        <begin position="223"/>
        <end position="242"/>
    </location>
</feature>
<proteinExistence type="predicted"/>
<name>A0A8H4R5U8_9AGAR</name>
<keyword evidence="4" id="KW-0804">Transcription</keyword>
<evidence type="ECO:0000256" key="6">
    <source>
        <dbReference type="SAM" id="Coils"/>
    </source>
</evidence>
<feature type="domain" description="BZIP" evidence="8">
    <location>
        <begin position="257"/>
        <end position="310"/>
    </location>
</feature>
<organism evidence="9 10">
    <name type="scientific">Agrocybe pediades</name>
    <dbReference type="NCBI Taxonomy" id="84607"/>
    <lineage>
        <taxon>Eukaryota</taxon>
        <taxon>Fungi</taxon>
        <taxon>Dikarya</taxon>
        <taxon>Basidiomycota</taxon>
        <taxon>Agaricomycotina</taxon>
        <taxon>Agaricomycetes</taxon>
        <taxon>Agaricomycetidae</taxon>
        <taxon>Agaricales</taxon>
        <taxon>Agaricineae</taxon>
        <taxon>Strophariaceae</taxon>
        <taxon>Agrocybe</taxon>
    </lineage>
</organism>
<dbReference type="PANTHER" id="PTHR13044">
    <property type="entry name" value="ACTIVATING TRANSCRIPTION FACTOR ATF 4/5"/>
    <property type="match status" value="1"/>
</dbReference>
<evidence type="ECO:0000256" key="2">
    <source>
        <dbReference type="ARBA" id="ARBA00023015"/>
    </source>
</evidence>
<dbReference type="EMBL" id="JAACJL010000001">
    <property type="protein sequence ID" value="KAF4623438.1"/>
    <property type="molecule type" value="Genomic_DNA"/>
</dbReference>
<dbReference type="CDD" id="cd14705">
    <property type="entry name" value="bZIP_Zip1"/>
    <property type="match status" value="1"/>
</dbReference>
<sequence>MLSLKNEAIEGLMSLASPNSASNDFESWRNNSFSSNMDHEQSLNNRSSRNNIQRSRSTSDANTSRQLRQTHPSLVGGSSKYDNPNFLDASTGASILLDAQDASLLARFAASAPGNNDINHLYTNMLPPNSLPQNPYPSMNPTPGFFGSFLHHTSMGPPQPQLPPLSSLDFSWNPIPDEHHSAPGQHTLEQNYPGPSLQTNPYLSSDYSSQSAPHQESGRSGRRTSQATAGGSGTRAHSNSSPEVELTDAERQAIADEKRRRNTAASARFRIKKKHKTINLERSVSDLTGRAEELEREAADLRRENGWLKEIVMLKGTRFAASNLAHREALSQAAALAIGGTYSADQARGGPSGSGGAHEPDQGSGDQGEESGSSESENEEDPEYRQEEKSKPDPKSKKK</sequence>
<feature type="region of interest" description="Disordered" evidence="7">
    <location>
        <begin position="343"/>
        <end position="399"/>
    </location>
</feature>
<dbReference type="Proteomes" id="UP000521872">
    <property type="component" value="Unassembled WGS sequence"/>
</dbReference>
<feature type="compositionally biased region" description="Low complexity" evidence="7">
    <location>
        <begin position="42"/>
        <end position="59"/>
    </location>
</feature>
<feature type="compositionally biased region" description="Basic and acidic residues" evidence="7">
    <location>
        <begin position="248"/>
        <end position="259"/>
    </location>
</feature>
<keyword evidence="5" id="KW-0539">Nucleus</keyword>
<gene>
    <name evidence="9" type="ORF">D9613_001679</name>
</gene>
<feature type="region of interest" description="Disordered" evidence="7">
    <location>
        <begin position="32"/>
        <end position="83"/>
    </location>
</feature>
<keyword evidence="6" id="KW-0175">Coiled coil</keyword>
<dbReference type="GO" id="GO:0001228">
    <property type="term" value="F:DNA-binding transcription activator activity, RNA polymerase II-specific"/>
    <property type="evidence" value="ECO:0007669"/>
    <property type="project" value="TreeGrafter"/>
</dbReference>
<keyword evidence="10" id="KW-1185">Reference proteome</keyword>
<comment type="subcellular location">
    <subcellularLocation>
        <location evidence="1">Nucleus</location>
    </subcellularLocation>
</comment>
<dbReference type="InterPro" id="IPR004827">
    <property type="entry name" value="bZIP"/>
</dbReference>
<dbReference type="SMART" id="SM00338">
    <property type="entry name" value="BRLZ"/>
    <property type="match status" value="1"/>
</dbReference>
<evidence type="ECO:0000256" key="3">
    <source>
        <dbReference type="ARBA" id="ARBA00023125"/>
    </source>
</evidence>
<dbReference type="PANTHER" id="PTHR13044:SF14">
    <property type="entry name" value="CRYPTOCEPHAL, ISOFORM A"/>
    <property type="match status" value="1"/>
</dbReference>
<keyword evidence="3" id="KW-0238">DNA-binding</keyword>
<feature type="compositionally biased region" description="Polar residues" evidence="7">
    <location>
        <begin position="60"/>
        <end position="72"/>
    </location>
</feature>
<dbReference type="AlphaFoldDB" id="A0A8H4R5U8"/>
<evidence type="ECO:0000256" key="1">
    <source>
        <dbReference type="ARBA" id="ARBA00004123"/>
    </source>
</evidence>
<accession>A0A8H4R5U8</accession>
<dbReference type="InterPro" id="IPR046347">
    <property type="entry name" value="bZIP_sf"/>
</dbReference>
<reference evidence="9 10" key="1">
    <citation type="submission" date="2019-12" db="EMBL/GenBank/DDBJ databases">
        <authorList>
            <person name="Floudas D."/>
            <person name="Bentzer J."/>
            <person name="Ahren D."/>
            <person name="Johansson T."/>
            <person name="Persson P."/>
            <person name="Tunlid A."/>
        </authorList>
    </citation>
    <scope>NUCLEOTIDE SEQUENCE [LARGE SCALE GENOMIC DNA]</scope>
    <source>
        <strain evidence="9 10">CBS 102.39</strain>
    </source>
</reference>
<evidence type="ECO:0000313" key="10">
    <source>
        <dbReference type="Proteomes" id="UP000521872"/>
    </source>
</evidence>
<dbReference type="GO" id="GO:0005634">
    <property type="term" value="C:nucleus"/>
    <property type="evidence" value="ECO:0007669"/>
    <property type="project" value="UniProtKB-SubCell"/>
</dbReference>
<dbReference type="Pfam" id="PF07716">
    <property type="entry name" value="bZIP_2"/>
    <property type="match status" value="1"/>
</dbReference>
<evidence type="ECO:0000259" key="8">
    <source>
        <dbReference type="PROSITE" id="PS50217"/>
    </source>
</evidence>
<feature type="region of interest" description="Disordered" evidence="7">
    <location>
        <begin position="150"/>
        <end position="265"/>
    </location>
</feature>
<feature type="coiled-coil region" evidence="6">
    <location>
        <begin position="277"/>
        <end position="311"/>
    </location>
</feature>